<comment type="subcellular location">
    <subcellularLocation>
        <location evidence="2">Golgi apparatus</location>
        <location evidence="2">trans-Golgi network</location>
    </subcellularLocation>
    <subcellularLocation>
        <location evidence="1">Membrane</location>
        <topology evidence="1">Multi-pass membrane protein</topology>
    </subcellularLocation>
</comment>
<evidence type="ECO:0000313" key="17">
    <source>
        <dbReference type="Proteomes" id="UP000271974"/>
    </source>
</evidence>
<keyword evidence="17" id="KW-1185">Reference proteome</keyword>
<dbReference type="PANTHER" id="PTHR45755">
    <property type="match status" value="1"/>
</dbReference>
<evidence type="ECO:0000256" key="12">
    <source>
        <dbReference type="ARBA" id="ARBA00046010"/>
    </source>
</evidence>
<keyword evidence="5" id="KW-0813">Transport</keyword>
<reference evidence="16 17" key="1">
    <citation type="submission" date="2019-01" db="EMBL/GenBank/DDBJ databases">
        <title>A draft genome assembly of the solar-powered sea slug Elysia chlorotica.</title>
        <authorList>
            <person name="Cai H."/>
            <person name="Li Q."/>
            <person name="Fang X."/>
            <person name="Li J."/>
            <person name="Curtis N.E."/>
            <person name="Altenburger A."/>
            <person name="Shibata T."/>
            <person name="Feng M."/>
            <person name="Maeda T."/>
            <person name="Schwartz J.A."/>
            <person name="Shigenobu S."/>
            <person name="Lundholm N."/>
            <person name="Nishiyama T."/>
            <person name="Yang H."/>
            <person name="Hasebe M."/>
            <person name="Li S."/>
            <person name="Pierce S.K."/>
            <person name="Wang J."/>
        </authorList>
    </citation>
    <scope>NUCLEOTIDE SEQUENCE [LARGE SCALE GENOMIC DNA]</scope>
    <source>
        <strain evidence="16">EC2010</strain>
        <tissue evidence="16">Whole organism of an adult</tissue>
    </source>
</reference>
<comment type="similarity">
    <text evidence="3">Belongs to the cation diffusion facilitator (CDF) transporter (TC 2.A.4) family. SLC30A subfamily.</text>
</comment>
<dbReference type="NCBIfam" id="TIGR01297">
    <property type="entry name" value="CDF"/>
    <property type="match status" value="1"/>
</dbReference>
<dbReference type="GO" id="GO:0005794">
    <property type="term" value="C:Golgi apparatus"/>
    <property type="evidence" value="ECO:0007669"/>
    <property type="project" value="UniProtKB-SubCell"/>
</dbReference>
<evidence type="ECO:0000256" key="14">
    <source>
        <dbReference type="SAM" id="Phobius"/>
    </source>
</evidence>
<comment type="caution">
    <text evidence="16">The sequence shown here is derived from an EMBL/GenBank/DDBJ whole genome shotgun (WGS) entry which is preliminary data.</text>
</comment>
<dbReference type="SUPFAM" id="SSF161111">
    <property type="entry name" value="Cation efflux protein transmembrane domain-like"/>
    <property type="match status" value="1"/>
</dbReference>
<keyword evidence="6 14" id="KW-0812">Transmembrane</keyword>
<dbReference type="EMBL" id="RQTK01000828">
    <property type="protein sequence ID" value="RUS74471.1"/>
    <property type="molecule type" value="Genomic_DNA"/>
</dbReference>
<evidence type="ECO:0000313" key="16">
    <source>
        <dbReference type="EMBL" id="RUS74471.1"/>
    </source>
</evidence>
<dbReference type="InterPro" id="IPR058533">
    <property type="entry name" value="Cation_efflux_TM"/>
</dbReference>
<evidence type="ECO:0000256" key="13">
    <source>
        <dbReference type="SAM" id="MobiDB-lite"/>
    </source>
</evidence>
<keyword evidence="7" id="KW-0862">Zinc</keyword>
<organism evidence="16 17">
    <name type="scientific">Elysia chlorotica</name>
    <name type="common">Eastern emerald elysia</name>
    <name type="synonym">Sea slug</name>
    <dbReference type="NCBI Taxonomy" id="188477"/>
    <lineage>
        <taxon>Eukaryota</taxon>
        <taxon>Metazoa</taxon>
        <taxon>Spiralia</taxon>
        <taxon>Lophotrochozoa</taxon>
        <taxon>Mollusca</taxon>
        <taxon>Gastropoda</taxon>
        <taxon>Heterobranchia</taxon>
        <taxon>Euthyneura</taxon>
        <taxon>Panpulmonata</taxon>
        <taxon>Sacoglossa</taxon>
        <taxon>Placobranchoidea</taxon>
        <taxon>Plakobranchidae</taxon>
        <taxon>Elysia</taxon>
    </lineage>
</organism>
<evidence type="ECO:0000256" key="11">
    <source>
        <dbReference type="ARBA" id="ARBA00034634"/>
    </source>
</evidence>
<evidence type="ECO:0000256" key="9">
    <source>
        <dbReference type="ARBA" id="ARBA00023065"/>
    </source>
</evidence>
<dbReference type="Proteomes" id="UP000271974">
    <property type="component" value="Unassembled WGS sequence"/>
</dbReference>
<name>A0A433SYT5_ELYCH</name>
<evidence type="ECO:0000256" key="10">
    <source>
        <dbReference type="ARBA" id="ARBA00023136"/>
    </source>
</evidence>
<dbReference type="Gene3D" id="1.20.1510.10">
    <property type="entry name" value="Cation efflux protein transmembrane domain"/>
    <property type="match status" value="1"/>
</dbReference>
<keyword evidence="8 14" id="KW-1133">Transmembrane helix</keyword>
<feature type="compositionally biased region" description="Basic residues" evidence="13">
    <location>
        <begin position="169"/>
        <end position="178"/>
    </location>
</feature>
<feature type="non-terminal residue" evidence="16">
    <location>
        <position position="246"/>
    </location>
</feature>
<dbReference type="InterPro" id="IPR027469">
    <property type="entry name" value="Cation_efflux_TMD_sf"/>
</dbReference>
<feature type="transmembrane region" description="Helical" evidence="14">
    <location>
        <begin position="140"/>
        <end position="157"/>
    </location>
</feature>
<evidence type="ECO:0000256" key="2">
    <source>
        <dbReference type="ARBA" id="ARBA00004601"/>
    </source>
</evidence>
<comment type="subunit">
    <text evidence="4">Homooligomer.</text>
</comment>
<comment type="catalytic activity">
    <reaction evidence="11">
        <text>Zn(2+)(in) = Zn(2+)(out)</text>
        <dbReference type="Rhea" id="RHEA:29351"/>
        <dbReference type="ChEBI" id="CHEBI:29105"/>
    </reaction>
</comment>
<feature type="transmembrane region" description="Helical" evidence="14">
    <location>
        <begin position="36"/>
        <end position="56"/>
    </location>
</feature>
<evidence type="ECO:0000256" key="7">
    <source>
        <dbReference type="ARBA" id="ARBA00022906"/>
    </source>
</evidence>
<evidence type="ECO:0000256" key="6">
    <source>
        <dbReference type="ARBA" id="ARBA00022692"/>
    </source>
</evidence>
<dbReference type="OrthoDB" id="78669at2759"/>
<sequence>MLPLHKGDKFKPESKLKEKVLGWIRLIFSEKTSRRLLGFLVLNLSFAFVELLYGVWTNSLGLISDSFHMFFDCTALLAGLVASVISRWRATETFSYGYVRAEILAGFVNGLFLLFIAFFIFSEAVERAVEPPEVKHERLFVVSVLGFFVNLIGIFAFQHGHSHGGGGHGHSHGGHGHSHGGQVEVSGGTNTAKTAQAQIMQGVFLHILADTLGSVGVIVSSVLIHYFGWMIADPVCSMFIATLIGL</sequence>
<dbReference type="GO" id="GO:0006882">
    <property type="term" value="P:intracellular zinc ion homeostasis"/>
    <property type="evidence" value="ECO:0007669"/>
    <property type="project" value="InterPro"/>
</dbReference>
<protein>
    <recommendedName>
        <fullName evidence="15">Cation efflux protein transmembrane domain-containing protein</fullName>
    </recommendedName>
</protein>
<proteinExistence type="inferred from homology"/>
<dbReference type="InterPro" id="IPR045316">
    <property type="entry name" value="Msc2-like"/>
</dbReference>
<evidence type="ECO:0000256" key="8">
    <source>
        <dbReference type="ARBA" id="ARBA00022989"/>
    </source>
</evidence>
<evidence type="ECO:0000256" key="1">
    <source>
        <dbReference type="ARBA" id="ARBA00004141"/>
    </source>
</evidence>
<dbReference type="GO" id="GO:0031410">
    <property type="term" value="C:cytoplasmic vesicle"/>
    <property type="evidence" value="ECO:0007669"/>
    <property type="project" value="TreeGrafter"/>
</dbReference>
<keyword evidence="9" id="KW-0406">Ion transport</keyword>
<feature type="transmembrane region" description="Helical" evidence="14">
    <location>
        <begin position="98"/>
        <end position="120"/>
    </location>
</feature>
<feature type="transmembrane region" description="Helical" evidence="14">
    <location>
        <begin position="68"/>
        <end position="86"/>
    </location>
</feature>
<feature type="region of interest" description="Disordered" evidence="13">
    <location>
        <begin position="165"/>
        <end position="187"/>
    </location>
</feature>
<feature type="domain" description="Cation efflux protein transmembrane" evidence="15">
    <location>
        <begin position="39"/>
        <end position="244"/>
    </location>
</feature>
<dbReference type="GO" id="GO:1904257">
    <property type="term" value="P:zinc ion import into Golgi lumen"/>
    <property type="evidence" value="ECO:0007669"/>
    <property type="project" value="TreeGrafter"/>
</dbReference>
<keyword evidence="10 14" id="KW-0472">Membrane</keyword>
<dbReference type="InterPro" id="IPR002524">
    <property type="entry name" value="Cation_efflux"/>
</dbReference>
<evidence type="ECO:0000256" key="5">
    <source>
        <dbReference type="ARBA" id="ARBA00022448"/>
    </source>
</evidence>
<keyword evidence="7" id="KW-0864">Zinc transport</keyword>
<dbReference type="FunFam" id="1.20.1510.10:FF:000007">
    <property type="entry name" value="Zinc transporter 7"/>
    <property type="match status" value="1"/>
</dbReference>
<comment type="function">
    <text evidence="12">Zinc ion transporter mediating zinc entry from the cytosol into the lumen of organelles along the secretory pathway. By contributing to zinc ion homeostasis within the early secretory pathway, regulates the activation and folding of enzymes like alkaline phosphatases.</text>
</comment>
<dbReference type="PANTHER" id="PTHR45755:SF4">
    <property type="entry name" value="ZINC TRANSPORTER 7"/>
    <property type="match status" value="1"/>
</dbReference>
<gene>
    <name evidence="16" type="ORF">EGW08_017770</name>
</gene>
<feature type="transmembrane region" description="Helical" evidence="14">
    <location>
        <begin position="203"/>
        <end position="228"/>
    </location>
</feature>
<dbReference type="Pfam" id="PF01545">
    <property type="entry name" value="Cation_efflux"/>
    <property type="match status" value="1"/>
</dbReference>
<evidence type="ECO:0000259" key="15">
    <source>
        <dbReference type="Pfam" id="PF01545"/>
    </source>
</evidence>
<dbReference type="AlphaFoldDB" id="A0A433SYT5"/>
<dbReference type="STRING" id="188477.A0A433SYT5"/>
<accession>A0A433SYT5</accession>
<evidence type="ECO:0000256" key="3">
    <source>
        <dbReference type="ARBA" id="ARBA00008873"/>
    </source>
</evidence>
<evidence type="ECO:0000256" key="4">
    <source>
        <dbReference type="ARBA" id="ARBA00011182"/>
    </source>
</evidence>
<dbReference type="GO" id="GO:0005385">
    <property type="term" value="F:zinc ion transmembrane transporter activity"/>
    <property type="evidence" value="ECO:0007669"/>
    <property type="project" value="InterPro"/>
</dbReference>
<dbReference type="GO" id="GO:0016020">
    <property type="term" value="C:membrane"/>
    <property type="evidence" value="ECO:0007669"/>
    <property type="project" value="UniProtKB-SubCell"/>
</dbReference>